<proteinExistence type="predicted"/>
<protein>
    <submittedName>
        <fullName evidence="1">Uncharacterized protein</fullName>
    </submittedName>
</protein>
<evidence type="ECO:0000313" key="1">
    <source>
        <dbReference type="EMBL" id="MBB4108887.1"/>
    </source>
</evidence>
<evidence type="ECO:0000313" key="2">
    <source>
        <dbReference type="Proteomes" id="UP000532273"/>
    </source>
</evidence>
<reference evidence="1 2" key="1">
    <citation type="submission" date="2020-08" db="EMBL/GenBank/DDBJ databases">
        <title>Genomic Encyclopedia of Type Strains, Phase IV (KMG-IV): sequencing the most valuable type-strain genomes for metagenomic binning, comparative biology and taxonomic classification.</title>
        <authorList>
            <person name="Goeker M."/>
        </authorList>
    </citation>
    <scope>NUCLEOTIDE SEQUENCE [LARGE SCALE GENOMIC DNA]</scope>
    <source>
        <strain evidence="1 2">DSM 100774</strain>
    </source>
</reference>
<comment type="caution">
    <text evidence="1">The sequence shown here is derived from an EMBL/GenBank/DDBJ whole genome shotgun (WGS) entry which is preliminary data.</text>
</comment>
<sequence>MLYFVEDVMRIYSFNIYRQAALATEITAHAMAAVPAVRSGYIIEVDFLFNR</sequence>
<dbReference type="Proteomes" id="UP000532273">
    <property type="component" value="Unassembled WGS sequence"/>
</dbReference>
<gene>
    <name evidence="1" type="ORF">GGQ60_002896</name>
</gene>
<dbReference type="AlphaFoldDB" id="A0A7W6KE54"/>
<organism evidence="1 2">
    <name type="scientific">Pedobacter zeae</name>
    <dbReference type="NCBI Taxonomy" id="1737356"/>
    <lineage>
        <taxon>Bacteria</taxon>
        <taxon>Pseudomonadati</taxon>
        <taxon>Bacteroidota</taxon>
        <taxon>Sphingobacteriia</taxon>
        <taxon>Sphingobacteriales</taxon>
        <taxon>Sphingobacteriaceae</taxon>
        <taxon>Pedobacter</taxon>
    </lineage>
</organism>
<name>A0A7W6KE54_9SPHI</name>
<dbReference type="EMBL" id="JACIEF010000003">
    <property type="protein sequence ID" value="MBB4108887.1"/>
    <property type="molecule type" value="Genomic_DNA"/>
</dbReference>
<accession>A0A7W6KE54</accession>